<comment type="pathway">
    <text evidence="3">Protein modification; protein ubiquitination.</text>
</comment>
<dbReference type="Gramene" id="arahy.Tifrunner.gnm2.ann2.Ah08g099700.1">
    <property type="protein sequence ID" value="arahy.Tifrunner.gnm2.ann2.Ah08g099700.1-CDS-1"/>
    <property type="gene ID" value="arahy.Tifrunner.gnm2.ann2.Ah08g099700"/>
</dbReference>
<dbReference type="GO" id="GO:0061630">
    <property type="term" value="F:ubiquitin protein ligase activity"/>
    <property type="evidence" value="ECO:0007669"/>
    <property type="project" value="UniProtKB-EC"/>
</dbReference>
<dbReference type="CDD" id="cd16461">
    <property type="entry name" value="RING-H2_EL5-like"/>
    <property type="match status" value="1"/>
</dbReference>
<comment type="subcellular location">
    <subcellularLocation>
        <location evidence="2">Membrane</location>
        <topology evidence="2">Single-pass membrane protein</topology>
    </subcellularLocation>
</comment>
<dbReference type="SMR" id="A0A445BTP7"/>
<dbReference type="Pfam" id="PF13639">
    <property type="entry name" value="zf-RING_2"/>
    <property type="match status" value="1"/>
</dbReference>
<feature type="transmembrane region" description="Helical" evidence="17">
    <location>
        <begin position="59"/>
        <end position="81"/>
    </location>
</feature>
<evidence type="ECO:0000256" key="2">
    <source>
        <dbReference type="ARBA" id="ARBA00004167"/>
    </source>
</evidence>
<keyword evidence="21" id="KW-1185">Reference proteome</keyword>
<feature type="compositionally biased region" description="Pro residues" evidence="16">
    <location>
        <begin position="37"/>
        <end position="48"/>
    </location>
</feature>
<evidence type="ECO:0000256" key="14">
    <source>
        <dbReference type="ARBA" id="ARBA00024209"/>
    </source>
</evidence>
<evidence type="ECO:0000313" key="21">
    <source>
        <dbReference type="Proteomes" id="UP000289738"/>
    </source>
</evidence>
<dbReference type="PROSITE" id="PS50089">
    <property type="entry name" value="ZF_RING_2"/>
    <property type="match status" value="1"/>
</dbReference>
<organism evidence="20 21">
    <name type="scientific">Arachis hypogaea</name>
    <name type="common">Peanut</name>
    <dbReference type="NCBI Taxonomy" id="3818"/>
    <lineage>
        <taxon>Eukaryota</taxon>
        <taxon>Viridiplantae</taxon>
        <taxon>Streptophyta</taxon>
        <taxon>Embryophyta</taxon>
        <taxon>Tracheophyta</taxon>
        <taxon>Spermatophyta</taxon>
        <taxon>Magnoliopsida</taxon>
        <taxon>eudicotyledons</taxon>
        <taxon>Gunneridae</taxon>
        <taxon>Pentapetalae</taxon>
        <taxon>rosids</taxon>
        <taxon>fabids</taxon>
        <taxon>Fabales</taxon>
        <taxon>Fabaceae</taxon>
        <taxon>Papilionoideae</taxon>
        <taxon>50 kb inversion clade</taxon>
        <taxon>dalbergioids sensu lato</taxon>
        <taxon>Dalbergieae</taxon>
        <taxon>Pterocarpus clade</taxon>
        <taxon>Arachis</taxon>
    </lineage>
</organism>
<feature type="region of interest" description="Disordered" evidence="16">
    <location>
        <begin position="394"/>
        <end position="415"/>
    </location>
</feature>
<dbReference type="GO" id="GO:0008270">
    <property type="term" value="F:zinc ion binding"/>
    <property type="evidence" value="ECO:0007669"/>
    <property type="project" value="UniProtKB-KW"/>
</dbReference>
<evidence type="ECO:0000256" key="11">
    <source>
        <dbReference type="ARBA" id="ARBA00022833"/>
    </source>
</evidence>
<dbReference type="InterPro" id="IPR001841">
    <property type="entry name" value="Znf_RING"/>
</dbReference>
<evidence type="ECO:0000256" key="16">
    <source>
        <dbReference type="SAM" id="MobiDB-lite"/>
    </source>
</evidence>
<comment type="similarity">
    <text evidence="14">Belongs to the RING-type zinc finger family. ATL subfamily.</text>
</comment>
<dbReference type="Proteomes" id="UP000289738">
    <property type="component" value="Chromosome A08"/>
</dbReference>
<evidence type="ECO:0000256" key="6">
    <source>
        <dbReference type="ARBA" id="ARBA00022692"/>
    </source>
</evidence>
<feature type="domain" description="RING-type" evidence="19">
    <location>
        <begin position="141"/>
        <end position="183"/>
    </location>
</feature>
<feature type="compositionally biased region" description="Low complexity" evidence="16">
    <location>
        <begin position="270"/>
        <end position="281"/>
    </location>
</feature>
<name>A0A445BTP7_ARAHY</name>
<dbReference type="GO" id="GO:0016020">
    <property type="term" value="C:membrane"/>
    <property type="evidence" value="ECO:0007669"/>
    <property type="project" value="UniProtKB-SubCell"/>
</dbReference>
<keyword evidence="8 18" id="KW-0732">Signal</keyword>
<dbReference type="SMART" id="SM00184">
    <property type="entry name" value="RING"/>
    <property type="match status" value="1"/>
</dbReference>
<evidence type="ECO:0000256" key="9">
    <source>
        <dbReference type="ARBA" id="ARBA00022771"/>
    </source>
</evidence>
<evidence type="ECO:0000256" key="13">
    <source>
        <dbReference type="ARBA" id="ARBA00023136"/>
    </source>
</evidence>
<dbReference type="EMBL" id="SDMP01000008">
    <property type="protein sequence ID" value="RYR42084.1"/>
    <property type="molecule type" value="Genomic_DNA"/>
</dbReference>
<evidence type="ECO:0000256" key="18">
    <source>
        <dbReference type="SAM" id="SignalP"/>
    </source>
</evidence>
<keyword evidence="13 17" id="KW-0472">Membrane</keyword>
<sequence>MASSSFSFFSFLITFTFLLLANLSTVAYAVANQTRETPPPPPPPPPPDSQRTSSAFKPGMAVVVGILTTMFSLTFLLLLYIKHCNGGATDSTGATGTRYNYTSRAATFAGRKNSGIDRSIVESLPIFRFGSLRGQKEGLDCAICLAKFESSELLRLLPKCKHAFHVECVDTWLDAHSTCPLCRHRVDPEDILLVEDNNAAAPVHPQSENEACSERYETRRVSGRHSWVGEKEGGFLEIIVENENETERRNAAPTSSFRRSLDSATCATTSKSNNNNNNNKKWLMRPRKDGMLLVKTTTHQEAEKEKERRSTGAERRLEHRIIVSPTPKQCGYDYNGLLRGQLQRWSDVQPSDLLYLTSEMIISKHNNGSGAEIGGNLVINTRSMSEITGLSRFVRNGNGNGSNREEEQGVRGGRRREEGVVTRWLGWISRTQTQPAVR</sequence>
<evidence type="ECO:0000256" key="7">
    <source>
        <dbReference type="ARBA" id="ARBA00022723"/>
    </source>
</evidence>
<keyword evidence="10" id="KW-0833">Ubl conjugation pathway</keyword>
<dbReference type="AlphaFoldDB" id="A0A445BTP7"/>
<keyword evidence="9 15" id="KW-0863">Zinc-finger</keyword>
<dbReference type="EC" id="2.3.2.27" evidence="4"/>
<evidence type="ECO:0000256" key="3">
    <source>
        <dbReference type="ARBA" id="ARBA00004906"/>
    </source>
</evidence>
<evidence type="ECO:0000256" key="1">
    <source>
        <dbReference type="ARBA" id="ARBA00000900"/>
    </source>
</evidence>
<reference evidence="20 21" key="1">
    <citation type="submission" date="2019-01" db="EMBL/GenBank/DDBJ databases">
        <title>Sequencing of cultivated peanut Arachis hypogaea provides insights into genome evolution and oil improvement.</title>
        <authorList>
            <person name="Chen X."/>
        </authorList>
    </citation>
    <scope>NUCLEOTIDE SEQUENCE [LARGE SCALE GENOMIC DNA]</scope>
    <source>
        <strain evidence="21">cv. Fuhuasheng</strain>
        <tissue evidence="20">Leaves</tissue>
    </source>
</reference>
<feature type="compositionally biased region" description="Polar residues" evidence="16">
    <location>
        <begin position="252"/>
        <end position="269"/>
    </location>
</feature>
<feature type="signal peptide" evidence="18">
    <location>
        <begin position="1"/>
        <end position="29"/>
    </location>
</feature>
<dbReference type="Gene3D" id="3.30.40.10">
    <property type="entry name" value="Zinc/RING finger domain, C3HC4 (zinc finger)"/>
    <property type="match status" value="1"/>
</dbReference>
<evidence type="ECO:0000256" key="5">
    <source>
        <dbReference type="ARBA" id="ARBA00022679"/>
    </source>
</evidence>
<dbReference type="STRING" id="3818.A0A445BTP7"/>
<evidence type="ECO:0000256" key="12">
    <source>
        <dbReference type="ARBA" id="ARBA00022989"/>
    </source>
</evidence>
<evidence type="ECO:0000256" key="8">
    <source>
        <dbReference type="ARBA" id="ARBA00022729"/>
    </source>
</evidence>
<feature type="compositionally biased region" description="Basic and acidic residues" evidence="16">
    <location>
        <begin position="403"/>
        <end position="415"/>
    </location>
</feature>
<evidence type="ECO:0000256" key="4">
    <source>
        <dbReference type="ARBA" id="ARBA00012483"/>
    </source>
</evidence>
<feature type="region of interest" description="Disordered" evidence="16">
    <location>
        <begin position="33"/>
        <end position="54"/>
    </location>
</feature>
<keyword evidence="12 17" id="KW-1133">Transmembrane helix</keyword>
<protein>
    <recommendedName>
        <fullName evidence="4">RING-type E3 ubiquitin transferase</fullName>
        <ecNumber evidence="4">2.3.2.27</ecNumber>
    </recommendedName>
</protein>
<evidence type="ECO:0000313" key="20">
    <source>
        <dbReference type="EMBL" id="RYR42084.1"/>
    </source>
</evidence>
<keyword evidence="5" id="KW-0808">Transferase</keyword>
<comment type="caution">
    <text evidence="20">The sequence shown here is derived from an EMBL/GenBank/DDBJ whole genome shotgun (WGS) entry which is preliminary data.</text>
</comment>
<dbReference type="FunFam" id="3.30.40.10:FF:000285">
    <property type="entry name" value="RING-H2 finger protein ATL43"/>
    <property type="match status" value="1"/>
</dbReference>
<feature type="chain" id="PRO_5019436254" description="RING-type E3 ubiquitin transferase" evidence="18">
    <location>
        <begin position="30"/>
        <end position="438"/>
    </location>
</feature>
<dbReference type="PANTHER" id="PTHR46539:SF2">
    <property type="entry name" value="RING-H2 FINGER PROTEIN ATL43"/>
    <property type="match status" value="1"/>
</dbReference>
<feature type="region of interest" description="Disordered" evidence="16">
    <location>
        <begin position="246"/>
        <end position="284"/>
    </location>
</feature>
<proteinExistence type="inferred from homology"/>
<keyword evidence="6 17" id="KW-0812">Transmembrane</keyword>
<evidence type="ECO:0000256" key="17">
    <source>
        <dbReference type="SAM" id="Phobius"/>
    </source>
</evidence>
<evidence type="ECO:0000256" key="15">
    <source>
        <dbReference type="PROSITE-ProRule" id="PRU00175"/>
    </source>
</evidence>
<keyword evidence="11" id="KW-0862">Zinc</keyword>
<dbReference type="OrthoDB" id="8062037at2759"/>
<dbReference type="InterPro" id="IPR013083">
    <property type="entry name" value="Znf_RING/FYVE/PHD"/>
</dbReference>
<evidence type="ECO:0000256" key="10">
    <source>
        <dbReference type="ARBA" id="ARBA00022786"/>
    </source>
</evidence>
<dbReference type="PANTHER" id="PTHR46539">
    <property type="entry name" value="E3 UBIQUITIN-PROTEIN LIGASE ATL42"/>
    <property type="match status" value="1"/>
</dbReference>
<accession>A0A445BTP7</accession>
<gene>
    <name evidence="20" type="ORF">Ahy_A08g038536</name>
</gene>
<dbReference type="SUPFAM" id="SSF57850">
    <property type="entry name" value="RING/U-box"/>
    <property type="match status" value="1"/>
</dbReference>
<evidence type="ECO:0000259" key="19">
    <source>
        <dbReference type="PROSITE" id="PS50089"/>
    </source>
</evidence>
<keyword evidence="7" id="KW-0479">Metal-binding</keyword>
<comment type="catalytic activity">
    <reaction evidence="1">
        <text>S-ubiquitinyl-[E2 ubiquitin-conjugating enzyme]-L-cysteine + [acceptor protein]-L-lysine = [E2 ubiquitin-conjugating enzyme]-L-cysteine + N(6)-ubiquitinyl-[acceptor protein]-L-lysine.</text>
        <dbReference type="EC" id="2.3.2.27"/>
    </reaction>
</comment>